<evidence type="ECO:0000313" key="3">
    <source>
        <dbReference type="EMBL" id="RUP05749.1"/>
    </source>
</evidence>
<evidence type="ECO:0000256" key="1">
    <source>
        <dbReference type="SAM" id="Coils"/>
    </source>
</evidence>
<keyword evidence="4" id="KW-1185">Reference proteome</keyword>
<evidence type="ECO:0000313" key="4">
    <source>
        <dbReference type="Proteomes" id="UP000268093"/>
    </source>
</evidence>
<reference evidence="3 4" key="1">
    <citation type="journal article" date="2018" name="New Phytol.">
        <title>Phylogenomics of Endogonaceae and evolution of mycorrhizas within Mucoromycota.</title>
        <authorList>
            <person name="Chang Y."/>
            <person name="Desiro A."/>
            <person name="Na H."/>
            <person name="Sandor L."/>
            <person name="Lipzen A."/>
            <person name="Clum A."/>
            <person name="Barry K."/>
            <person name="Grigoriev I.V."/>
            <person name="Martin F.M."/>
            <person name="Stajich J.E."/>
            <person name="Smith M.E."/>
            <person name="Bonito G."/>
            <person name="Spatafora J.W."/>
        </authorList>
    </citation>
    <scope>NUCLEOTIDE SEQUENCE [LARGE SCALE GENOMIC DNA]</scope>
    <source>
        <strain evidence="3 4">GMNB39</strain>
    </source>
</reference>
<organism evidence="3 4">
    <name type="scientific">Jimgerdemannia flammicorona</name>
    <dbReference type="NCBI Taxonomy" id="994334"/>
    <lineage>
        <taxon>Eukaryota</taxon>
        <taxon>Fungi</taxon>
        <taxon>Fungi incertae sedis</taxon>
        <taxon>Mucoromycota</taxon>
        <taxon>Mucoromycotina</taxon>
        <taxon>Endogonomycetes</taxon>
        <taxon>Endogonales</taxon>
        <taxon>Endogonaceae</taxon>
        <taxon>Jimgerdemannia</taxon>
    </lineage>
</organism>
<dbReference type="AlphaFoldDB" id="A0A433AT95"/>
<proteinExistence type="predicted"/>
<evidence type="ECO:0000256" key="2">
    <source>
        <dbReference type="SAM" id="MobiDB-lite"/>
    </source>
</evidence>
<name>A0A433AT95_9FUNG</name>
<feature type="region of interest" description="Disordered" evidence="2">
    <location>
        <begin position="1"/>
        <end position="120"/>
    </location>
</feature>
<feature type="compositionally biased region" description="Basic residues" evidence="2">
    <location>
        <begin position="1"/>
        <end position="12"/>
    </location>
</feature>
<feature type="coiled-coil region" evidence="1">
    <location>
        <begin position="148"/>
        <end position="220"/>
    </location>
</feature>
<keyword evidence="1" id="KW-0175">Coiled coil</keyword>
<dbReference type="EMBL" id="RBNI01017148">
    <property type="protein sequence ID" value="RUP05749.1"/>
    <property type="molecule type" value="Genomic_DNA"/>
</dbReference>
<gene>
    <name evidence="3" type="ORF">BC936DRAFT_140499</name>
</gene>
<comment type="caution">
    <text evidence="3">The sequence shown here is derived from an EMBL/GenBank/DDBJ whole genome shotgun (WGS) entry which is preliminary data.</text>
</comment>
<protein>
    <submittedName>
        <fullName evidence="3">Uncharacterized protein</fullName>
    </submittedName>
</protein>
<dbReference type="Proteomes" id="UP000268093">
    <property type="component" value="Unassembled WGS sequence"/>
</dbReference>
<sequence length="253" mass="27795">MPHSTAHQHRRSFSIPPSNGPLAPFPHKTGKTPPSPTMGSFPMLAPFPHRSGHHKTPPSPTMGSFPLAPSAHRSGHYKTPPSPTTERSFTFPPVTPVAPFPHKSGHQRTPPSPTAASFSFPPSGGFASAARPAHPLTVVQTFDLLNTVDQLTKECEEVKARREVARVSLEVGSALKEELRKKDAKISEKNRDCERKWRTLAKLETQLRAQKEAERKKKEAKVVATEVIQCSRPKKGESTVTRIVQSMVGTWDG</sequence>
<accession>A0A433AT95</accession>